<reference evidence="3 4" key="1">
    <citation type="submission" date="2024-03" db="EMBL/GenBank/DDBJ databases">
        <title>Draft genome sequence of Pseudonocardia nematodicida JCM 31783.</title>
        <authorList>
            <person name="Butdee W."/>
            <person name="Duangmal K."/>
        </authorList>
    </citation>
    <scope>NUCLEOTIDE SEQUENCE [LARGE SCALE GENOMIC DNA]</scope>
    <source>
        <strain evidence="3 4">JCM 31783</strain>
    </source>
</reference>
<feature type="compositionally biased region" description="Basic and acidic residues" evidence="1">
    <location>
        <begin position="121"/>
        <end position="135"/>
    </location>
</feature>
<evidence type="ECO:0000313" key="4">
    <source>
        <dbReference type="Proteomes" id="UP001494902"/>
    </source>
</evidence>
<feature type="region of interest" description="Disordered" evidence="1">
    <location>
        <begin position="108"/>
        <end position="135"/>
    </location>
</feature>
<dbReference type="EMBL" id="JBEDNQ010000007">
    <property type="protein sequence ID" value="MEQ3552312.1"/>
    <property type="molecule type" value="Genomic_DNA"/>
</dbReference>
<feature type="transmembrane region" description="Helical" evidence="2">
    <location>
        <begin position="71"/>
        <end position="94"/>
    </location>
</feature>
<sequence>MDRRRSADPDPDEQTGSSSPAAPIAPTGVDPAAEREPIRSPWLFAVLFALVLVGTPLWYPTGAIEPLVFGVPFWFAIAVATTVLFSAMCCWICLRRWNLVEPVEQATGAPIGPVPGADDAEDHRTGGHRTGEDVR</sequence>
<evidence type="ECO:0000313" key="3">
    <source>
        <dbReference type="EMBL" id="MEQ3552312.1"/>
    </source>
</evidence>
<evidence type="ECO:0000256" key="1">
    <source>
        <dbReference type="SAM" id="MobiDB-lite"/>
    </source>
</evidence>
<keyword evidence="2" id="KW-0472">Membrane</keyword>
<keyword evidence="2" id="KW-0812">Transmembrane</keyword>
<evidence type="ECO:0008006" key="5">
    <source>
        <dbReference type="Google" id="ProtNLM"/>
    </source>
</evidence>
<organism evidence="3 4">
    <name type="scientific">Pseudonocardia nematodicida</name>
    <dbReference type="NCBI Taxonomy" id="1206997"/>
    <lineage>
        <taxon>Bacteria</taxon>
        <taxon>Bacillati</taxon>
        <taxon>Actinomycetota</taxon>
        <taxon>Actinomycetes</taxon>
        <taxon>Pseudonocardiales</taxon>
        <taxon>Pseudonocardiaceae</taxon>
        <taxon>Pseudonocardia</taxon>
    </lineage>
</organism>
<feature type="transmembrane region" description="Helical" evidence="2">
    <location>
        <begin position="42"/>
        <end position="59"/>
    </location>
</feature>
<comment type="caution">
    <text evidence="3">The sequence shown here is derived from an EMBL/GenBank/DDBJ whole genome shotgun (WGS) entry which is preliminary data.</text>
</comment>
<dbReference type="RefSeq" id="WP_349299380.1">
    <property type="nucleotide sequence ID" value="NZ_JBEDNQ010000007.1"/>
</dbReference>
<accession>A0ABV1KCX9</accession>
<keyword evidence="2" id="KW-1133">Transmembrane helix</keyword>
<protein>
    <recommendedName>
        <fullName evidence="5">DUF3311 domain-containing protein</fullName>
    </recommendedName>
</protein>
<proteinExistence type="predicted"/>
<evidence type="ECO:0000256" key="2">
    <source>
        <dbReference type="SAM" id="Phobius"/>
    </source>
</evidence>
<keyword evidence="4" id="KW-1185">Reference proteome</keyword>
<feature type="region of interest" description="Disordered" evidence="1">
    <location>
        <begin position="1"/>
        <end position="33"/>
    </location>
</feature>
<name>A0ABV1KCX9_9PSEU</name>
<gene>
    <name evidence="3" type="ORF">WIS52_17705</name>
</gene>
<dbReference type="Proteomes" id="UP001494902">
    <property type="component" value="Unassembled WGS sequence"/>
</dbReference>